<evidence type="ECO:0000313" key="2">
    <source>
        <dbReference type="EMBL" id="MXV51334.1"/>
    </source>
</evidence>
<organism evidence="2 3">
    <name type="scientific">Hufsiella arboris</name>
    <dbReference type="NCBI Taxonomy" id="2695275"/>
    <lineage>
        <taxon>Bacteria</taxon>
        <taxon>Pseudomonadati</taxon>
        <taxon>Bacteroidota</taxon>
        <taxon>Sphingobacteriia</taxon>
        <taxon>Sphingobacteriales</taxon>
        <taxon>Sphingobacteriaceae</taxon>
        <taxon>Hufsiella</taxon>
    </lineage>
</organism>
<gene>
    <name evidence="2" type="ORF">GS399_10170</name>
</gene>
<evidence type="ECO:0008006" key="4">
    <source>
        <dbReference type="Google" id="ProtNLM"/>
    </source>
</evidence>
<proteinExistence type="predicted"/>
<reference evidence="2 3" key="1">
    <citation type="submission" date="2019-11" db="EMBL/GenBank/DDBJ databases">
        <title>Pedobacter sp. HMF7647 Genome sequencing and assembly.</title>
        <authorList>
            <person name="Kang H."/>
            <person name="Kim H."/>
            <person name="Joh K."/>
        </authorList>
    </citation>
    <scope>NUCLEOTIDE SEQUENCE [LARGE SCALE GENOMIC DNA]</scope>
    <source>
        <strain evidence="2 3">HMF7647</strain>
    </source>
</reference>
<keyword evidence="1" id="KW-0732">Signal</keyword>
<dbReference type="RefSeq" id="WP_160844511.1">
    <property type="nucleotide sequence ID" value="NZ_WVHT01000004.1"/>
</dbReference>
<feature type="signal peptide" evidence="1">
    <location>
        <begin position="1"/>
        <end position="18"/>
    </location>
</feature>
<keyword evidence="3" id="KW-1185">Reference proteome</keyword>
<sequence length="271" mass="31718">MRLLTLFLSFLLSLNSFAQLKKLKGSWVSHDQEFLLIKDTTLTKNINGLSNAQLRDQYFELEILGDTLSFQQRYTSSRTNFKQLHIDRYDFKISKLTDSNLIIRPVSKFSKQFFPGKSELVFRRQEFTVDSTWKFEKITFHTTTCMGNCRIYHLQIDSTKAFKLRAPLPSNSIPLRRSIVSQDRFTGSVSDSLYDKLIFALKTSNLRTLKMNEVLCCDAPELTIIVHFNGQRRYFKTMFPPLLADNLVRTLYSICENQKGMLTDEKFDFEY</sequence>
<feature type="chain" id="PRO_5029606851" description="DUF3108 domain-containing protein" evidence="1">
    <location>
        <begin position="19"/>
        <end position="271"/>
    </location>
</feature>
<name>A0A7K1Y9T7_9SPHI</name>
<comment type="caution">
    <text evidence="2">The sequence shown here is derived from an EMBL/GenBank/DDBJ whole genome shotgun (WGS) entry which is preliminary data.</text>
</comment>
<dbReference type="EMBL" id="WVHT01000004">
    <property type="protein sequence ID" value="MXV51334.1"/>
    <property type="molecule type" value="Genomic_DNA"/>
</dbReference>
<dbReference type="Proteomes" id="UP000466586">
    <property type="component" value="Unassembled WGS sequence"/>
</dbReference>
<dbReference type="AlphaFoldDB" id="A0A7K1Y9T7"/>
<evidence type="ECO:0000313" key="3">
    <source>
        <dbReference type="Proteomes" id="UP000466586"/>
    </source>
</evidence>
<protein>
    <recommendedName>
        <fullName evidence="4">DUF3108 domain-containing protein</fullName>
    </recommendedName>
</protein>
<evidence type="ECO:0000256" key="1">
    <source>
        <dbReference type="SAM" id="SignalP"/>
    </source>
</evidence>
<accession>A0A7K1Y9T7</accession>